<dbReference type="Pfam" id="PF00989">
    <property type="entry name" value="PAS"/>
    <property type="match status" value="1"/>
</dbReference>
<dbReference type="GO" id="GO:0006355">
    <property type="term" value="P:regulation of DNA-templated transcription"/>
    <property type="evidence" value="ECO:0007669"/>
    <property type="project" value="InterPro"/>
</dbReference>
<dbReference type="PROSITE" id="PS50045">
    <property type="entry name" value="SIGMA54_INTERACT_4"/>
    <property type="match status" value="1"/>
</dbReference>
<dbReference type="SUPFAM" id="SSF46689">
    <property type="entry name" value="Homeodomain-like"/>
    <property type="match status" value="1"/>
</dbReference>
<feature type="domain" description="ACT" evidence="11">
    <location>
        <begin position="5"/>
        <end position="74"/>
    </location>
</feature>
<dbReference type="FunFam" id="1.10.8.60:FF:000014">
    <property type="entry name" value="DNA-binding transcriptional regulator NtrC"/>
    <property type="match status" value="1"/>
</dbReference>
<dbReference type="InterPro" id="IPR000014">
    <property type="entry name" value="PAS"/>
</dbReference>
<dbReference type="InterPro" id="IPR035965">
    <property type="entry name" value="PAS-like_dom_sf"/>
</dbReference>
<dbReference type="InterPro" id="IPR003593">
    <property type="entry name" value="AAA+_ATPase"/>
</dbReference>
<dbReference type="InterPro" id="IPR002078">
    <property type="entry name" value="Sigma_54_int"/>
</dbReference>
<reference evidence="12 13" key="1">
    <citation type="submission" date="2017-04" db="EMBL/GenBank/DDBJ databases">
        <authorList>
            <person name="Afonso C.L."/>
            <person name="Miller P.J."/>
            <person name="Scott M.A."/>
            <person name="Spackman E."/>
            <person name="Goraichik I."/>
            <person name="Dimitrov K.M."/>
            <person name="Suarez D.L."/>
            <person name="Swayne D.E."/>
        </authorList>
    </citation>
    <scope>NUCLEOTIDE SEQUENCE [LARGE SCALE GENOMIC DNA]</scope>
    <source>
        <strain evidence="12 13">ToBE</strain>
    </source>
</reference>
<dbReference type="SMART" id="SM00091">
    <property type="entry name" value="PAS"/>
    <property type="match status" value="2"/>
</dbReference>
<dbReference type="NCBIfam" id="TIGR04381">
    <property type="entry name" value="HTH_TypR"/>
    <property type="match status" value="1"/>
</dbReference>
<evidence type="ECO:0000256" key="4">
    <source>
        <dbReference type="ARBA" id="ARBA00023015"/>
    </source>
</evidence>
<dbReference type="PROSITE" id="PS50112">
    <property type="entry name" value="PAS"/>
    <property type="match status" value="1"/>
</dbReference>
<dbReference type="EMBL" id="LT838272">
    <property type="protein sequence ID" value="SMB89118.1"/>
    <property type="molecule type" value="Genomic_DNA"/>
</dbReference>
<dbReference type="InterPro" id="IPR045865">
    <property type="entry name" value="ACT-like_dom_sf"/>
</dbReference>
<keyword evidence="1" id="KW-0547">Nucleotide-binding</keyword>
<keyword evidence="7" id="KW-0804">Transcription</keyword>
<dbReference type="Gene3D" id="1.10.10.60">
    <property type="entry name" value="Homeodomain-like"/>
    <property type="match status" value="1"/>
</dbReference>
<protein>
    <recommendedName>
        <fullName evidence="8">HTH-type transcriptional regulatory protein TyrR</fullName>
    </recommendedName>
</protein>
<keyword evidence="2" id="KW-0058">Aromatic hydrocarbons catabolism</keyword>
<dbReference type="FunFam" id="3.40.50.300:FF:000006">
    <property type="entry name" value="DNA-binding transcriptional regulator NtrC"/>
    <property type="match status" value="1"/>
</dbReference>
<gene>
    <name evidence="12" type="ORF">SAMN00808754_0110</name>
</gene>
<dbReference type="Pfam" id="PF00158">
    <property type="entry name" value="Sigma54_activat"/>
    <property type="match status" value="1"/>
</dbReference>
<dbReference type="Proteomes" id="UP000192569">
    <property type="component" value="Chromosome I"/>
</dbReference>
<evidence type="ECO:0000259" key="11">
    <source>
        <dbReference type="PROSITE" id="PS51671"/>
    </source>
</evidence>
<dbReference type="RefSeq" id="WP_231967859.1">
    <property type="nucleotide sequence ID" value="NZ_LT838272.1"/>
</dbReference>
<feature type="domain" description="Sigma-54 factor interaction" evidence="9">
    <location>
        <begin position="205"/>
        <end position="435"/>
    </location>
</feature>
<proteinExistence type="predicted"/>
<dbReference type="InterPro" id="IPR013767">
    <property type="entry name" value="PAS_fold"/>
</dbReference>
<keyword evidence="5" id="KW-0238">DNA-binding</keyword>
<dbReference type="InterPro" id="IPR030828">
    <property type="entry name" value="HTH_TyrR"/>
</dbReference>
<evidence type="ECO:0000256" key="5">
    <source>
        <dbReference type="ARBA" id="ARBA00023125"/>
    </source>
</evidence>
<dbReference type="PROSITE" id="PS00675">
    <property type="entry name" value="SIGMA54_INTERACT_1"/>
    <property type="match status" value="1"/>
</dbReference>
<dbReference type="AlphaFoldDB" id="A0A1W1V6U5"/>
<keyword evidence="6" id="KW-0010">Activator</keyword>
<name>A0A1W1V6U5_9FIRM</name>
<dbReference type="SUPFAM" id="SSF55785">
    <property type="entry name" value="PYP-like sensor domain (PAS domain)"/>
    <property type="match status" value="1"/>
</dbReference>
<dbReference type="Gene3D" id="3.30.70.260">
    <property type="match status" value="1"/>
</dbReference>
<organism evidence="12 13">
    <name type="scientific">Thermanaeromonas toyohensis ToBE</name>
    <dbReference type="NCBI Taxonomy" id="698762"/>
    <lineage>
        <taxon>Bacteria</taxon>
        <taxon>Bacillati</taxon>
        <taxon>Bacillota</taxon>
        <taxon>Clostridia</taxon>
        <taxon>Neomoorellales</taxon>
        <taxon>Neomoorellaceae</taxon>
        <taxon>Thermanaeromonas</taxon>
    </lineage>
</organism>
<dbReference type="CDD" id="cd00009">
    <property type="entry name" value="AAA"/>
    <property type="match status" value="1"/>
</dbReference>
<dbReference type="InterPro" id="IPR025662">
    <property type="entry name" value="Sigma_54_int_dom_ATP-bd_1"/>
</dbReference>
<dbReference type="GO" id="GO:0005524">
    <property type="term" value="F:ATP binding"/>
    <property type="evidence" value="ECO:0007669"/>
    <property type="project" value="UniProtKB-KW"/>
</dbReference>
<dbReference type="InterPro" id="IPR002912">
    <property type="entry name" value="ACT_dom"/>
</dbReference>
<sequence>MNRFRFRIRFEDRVGMVRDVAEVVSGHGANILSLEVKPGEMHIQVDQVSPTVLENMLKRVQTIANVLEVTPVEWLPHELAQQRLRAILDTVEEGILVVDARGTVSLCNRKAAEILGLGHSLIGNSLKHLGFPREILTSLGVGRLSQQEILLSTPYGRLRCLVKSQPLVDEEGKPAGAMITFEKMSQVRRLVQSLTQPVMITFEEIIYASQKMAEVVALAKTVAKSDSTILIRGESGTGKELFARAIHMASPRRDNPFVVVNCAAIPDTLLESELFGYANGTFTGALKGGRQGLFEFAHQGTIFLDEIAEIPPYVQAKLLRVLQEGCVRRLGEMLENKVDVRVIAATNRNLEEMVAEGSFREDLFYRLNVIPLYLPPLRERKEDIPALAWHFIQKFNQRLGKNVRSLSEAALRRLYDYDWPGNVRELENVIERAMNLAQGERIEPENIILPEKNLASKSPSGLKRAMEEIERQAVIEALNQGGSVRKAAKILGVSHTTIINKMRRYRISGKTSGQWK</sequence>
<dbReference type="CDD" id="cd00130">
    <property type="entry name" value="PAS"/>
    <property type="match status" value="1"/>
</dbReference>
<dbReference type="Pfam" id="PF18024">
    <property type="entry name" value="HTH_50"/>
    <property type="match status" value="1"/>
</dbReference>
<dbReference type="Pfam" id="PF25601">
    <property type="entry name" value="AAA_lid_14"/>
    <property type="match status" value="1"/>
</dbReference>
<dbReference type="InterPro" id="IPR009057">
    <property type="entry name" value="Homeodomain-like_sf"/>
</dbReference>
<dbReference type="SUPFAM" id="SSF55021">
    <property type="entry name" value="ACT-like"/>
    <property type="match status" value="1"/>
</dbReference>
<dbReference type="Gene3D" id="3.30.450.20">
    <property type="entry name" value="PAS domain"/>
    <property type="match status" value="1"/>
</dbReference>
<dbReference type="Gene3D" id="3.40.50.300">
    <property type="entry name" value="P-loop containing nucleotide triphosphate hydrolases"/>
    <property type="match status" value="1"/>
</dbReference>
<dbReference type="InterPro" id="IPR027417">
    <property type="entry name" value="P-loop_NTPase"/>
</dbReference>
<evidence type="ECO:0000256" key="1">
    <source>
        <dbReference type="ARBA" id="ARBA00022741"/>
    </source>
</evidence>
<dbReference type="GO" id="GO:0003677">
    <property type="term" value="F:DNA binding"/>
    <property type="evidence" value="ECO:0007669"/>
    <property type="project" value="UniProtKB-KW"/>
</dbReference>
<evidence type="ECO:0000313" key="13">
    <source>
        <dbReference type="Proteomes" id="UP000192569"/>
    </source>
</evidence>
<dbReference type="PROSITE" id="PS51671">
    <property type="entry name" value="ACT"/>
    <property type="match status" value="1"/>
</dbReference>
<dbReference type="PROSITE" id="PS00688">
    <property type="entry name" value="SIGMA54_INTERACT_3"/>
    <property type="match status" value="1"/>
</dbReference>
<keyword evidence="13" id="KW-1185">Reference proteome</keyword>
<dbReference type="SMART" id="SM00382">
    <property type="entry name" value="AAA"/>
    <property type="match status" value="1"/>
</dbReference>
<dbReference type="Gene3D" id="1.10.8.60">
    <property type="match status" value="1"/>
</dbReference>
<dbReference type="PANTHER" id="PTHR32071:SF57">
    <property type="entry name" value="C4-DICARBOXYLATE TRANSPORT TRANSCRIPTIONAL REGULATORY PROTEIN DCTD"/>
    <property type="match status" value="1"/>
</dbReference>
<dbReference type="STRING" id="698762.SAMN00808754_0110"/>
<dbReference type="InterPro" id="IPR058031">
    <property type="entry name" value="AAA_lid_NorR"/>
</dbReference>
<accession>A0A1W1V6U5</accession>
<evidence type="ECO:0000313" key="12">
    <source>
        <dbReference type="EMBL" id="SMB89118.1"/>
    </source>
</evidence>
<evidence type="ECO:0000256" key="3">
    <source>
        <dbReference type="ARBA" id="ARBA00022840"/>
    </source>
</evidence>
<dbReference type="PANTHER" id="PTHR32071">
    <property type="entry name" value="TRANSCRIPTIONAL REGULATORY PROTEIN"/>
    <property type="match status" value="1"/>
</dbReference>
<evidence type="ECO:0000259" key="10">
    <source>
        <dbReference type="PROSITE" id="PS50112"/>
    </source>
</evidence>
<evidence type="ECO:0000256" key="8">
    <source>
        <dbReference type="ARBA" id="ARBA00029500"/>
    </source>
</evidence>
<keyword evidence="3" id="KW-0067">ATP-binding</keyword>
<evidence type="ECO:0000256" key="7">
    <source>
        <dbReference type="ARBA" id="ARBA00023163"/>
    </source>
</evidence>
<keyword evidence="4" id="KW-0805">Transcription regulation</keyword>
<evidence type="ECO:0000256" key="2">
    <source>
        <dbReference type="ARBA" id="ARBA00022797"/>
    </source>
</evidence>
<evidence type="ECO:0000259" key="9">
    <source>
        <dbReference type="PROSITE" id="PS50045"/>
    </source>
</evidence>
<evidence type="ECO:0000256" key="6">
    <source>
        <dbReference type="ARBA" id="ARBA00023159"/>
    </source>
</evidence>
<dbReference type="InterPro" id="IPR025944">
    <property type="entry name" value="Sigma_54_int_dom_CS"/>
</dbReference>
<dbReference type="SUPFAM" id="SSF52540">
    <property type="entry name" value="P-loop containing nucleoside triphosphate hydrolases"/>
    <property type="match status" value="1"/>
</dbReference>
<feature type="domain" description="PAS" evidence="10">
    <location>
        <begin position="80"/>
        <end position="117"/>
    </location>
</feature>